<feature type="transmembrane region" description="Helical" evidence="9">
    <location>
        <begin position="299"/>
        <end position="322"/>
    </location>
</feature>
<dbReference type="RefSeq" id="WP_091135861.1">
    <property type="nucleotide sequence ID" value="NZ_FMVJ01000008.1"/>
</dbReference>
<keyword evidence="4" id="KW-1003">Cell membrane</keyword>
<evidence type="ECO:0000256" key="1">
    <source>
        <dbReference type="ARBA" id="ARBA00004651"/>
    </source>
</evidence>
<dbReference type="FunFam" id="1.20.1740.10:FF:000004">
    <property type="entry name" value="Sodium:alanine symporter family protein"/>
    <property type="match status" value="1"/>
</dbReference>
<evidence type="ECO:0000256" key="4">
    <source>
        <dbReference type="ARBA" id="ARBA00022475"/>
    </source>
</evidence>
<keyword evidence="7 9" id="KW-1133">Transmembrane helix</keyword>
<evidence type="ECO:0000256" key="6">
    <source>
        <dbReference type="ARBA" id="ARBA00022847"/>
    </source>
</evidence>
<feature type="transmembrane region" description="Helical" evidence="9">
    <location>
        <begin position="377"/>
        <end position="397"/>
    </location>
</feature>
<evidence type="ECO:0000256" key="7">
    <source>
        <dbReference type="ARBA" id="ARBA00022989"/>
    </source>
</evidence>
<keyword evidence="6 9" id="KW-0769">Symport</keyword>
<evidence type="ECO:0000256" key="8">
    <source>
        <dbReference type="ARBA" id="ARBA00023136"/>
    </source>
</evidence>
<evidence type="ECO:0000256" key="3">
    <source>
        <dbReference type="ARBA" id="ARBA00022448"/>
    </source>
</evidence>
<feature type="transmembrane region" description="Helical" evidence="9">
    <location>
        <begin position="138"/>
        <end position="157"/>
    </location>
</feature>
<evidence type="ECO:0000256" key="9">
    <source>
        <dbReference type="RuleBase" id="RU363064"/>
    </source>
</evidence>
<dbReference type="Pfam" id="PF01235">
    <property type="entry name" value="Na_Ala_symp"/>
    <property type="match status" value="1"/>
</dbReference>
<keyword evidence="5 9" id="KW-0812">Transmembrane</keyword>
<dbReference type="GO" id="GO:0005886">
    <property type="term" value="C:plasma membrane"/>
    <property type="evidence" value="ECO:0007669"/>
    <property type="project" value="UniProtKB-SubCell"/>
</dbReference>
<organism evidence="10 11">
    <name type="scientific">Microvirga guangxiensis</name>
    <dbReference type="NCBI Taxonomy" id="549386"/>
    <lineage>
        <taxon>Bacteria</taxon>
        <taxon>Pseudomonadati</taxon>
        <taxon>Pseudomonadota</taxon>
        <taxon>Alphaproteobacteria</taxon>
        <taxon>Hyphomicrobiales</taxon>
        <taxon>Methylobacteriaceae</taxon>
        <taxon>Microvirga</taxon>
    </lineage>
</organism>
<dbReference type="NCBIfam" id="TIGR00835">
    <property type="entry name" value="agcS"/>
    <property type="match status" value="1"/>
</dbReference>
<dbReference type="Proteomes" id="UP000199569">
    <property type="component" value="Unassembled WGS sequence"/>
</dbReference>
<feature type="transmembrane region" description="Helical" evidence="9">
    <location>
        <begin position="234"/>
        <end position="261"/>
    </location>
</feature>
<keyword evidence="8 9" id="KW-0472">Membrane</keyword>
<protein>
    <submittedName>
        <fullName evidence="10">Alanine or glycine:cation symporter, AGCS family</fullName>
    </submittedName>
</protein>
<keyword evidence="9" id="KW-0997">Cell inner membrane</keyword>
<dbReference type="PRINTS" id="PR00175">
    <property type="entry name" value="NAALASMPORT"/>
</dbReference>
<feature type="transmembrane region" description="Helical" evidence="9">
    <location>
        <begin position="12"/>
        <end position="31"/>
    </location>
</feature>
<dbReference type="EMBL" id="FMVJ01000008">
    <property type="protein sequence ID" value="SCY93599.1"/>
    <property type="molecule type" value="Genomic_DNA"/>
</dbReference>
<keyword evidence="3 9" id="KW-0813">Transport</keyword>
<name>A0A1G5K165_9HYPH</name>
<reference evidence="10 11" key="1">
    <citation type="submission" date="2016-10" db="EMBL/GenBank/DDBJ databases">
        <authorList>
            <person name="de Groot N.N."/>
        </authorList>
    </citation>
    <scope>NUCLEOTIDE SEQUENCE [LARGE SCALE GENOMIC DNA]</scope>
    <source>
        <strain evidence="10 11">CGMCC 1.7666</strain>
    </source>
</reference>
<evidence type="ECO:0000313" key="10">
    <source>
        <dbReference type="EMBL" id="SCY93599.1"/>
    </source>
</evidence>
<dbReference type="AlphaFoldDB" id="A0A1G5K165"/>
<feature type="transmembrane region" description="Helical" evidence="9">
    <location>
        <begin position="177"/>
        <end position="195"/>
    </location>
</feature>
<dbReference type="Gene3D" id="1.20.1740.10">
    <property type="entry name" value="Amino acid/polyamine transporter I"/>
    <property type="match status" value="1"/>
</dbReference>
<dbReference type="OrthoDB" id="9806926at2"/>
<feature type="transmembrane region" description="Helical" evidence="9">
    <location>
        <begin position="342"/>
        <end position="365"/>
    </location>
</feature>
<accession>A0A1G5K165</accession>
<proteinExistence type="inferred from homology"/>
<comment type="subcellular location">
    <subcellularLocation>
        <location evidence="9">Cell inner membrane</location>
        <topology evidence="9">Multi-pass membrane protein</topology>
    </subcellularLocation>
    <subcellularLocation>
        <location evidence="1">Cell membrane</location>
        <topology evidence="1">Multi-pass membrane protein</topology>
    </subcellularLocation>
</comment>
<dbReference type="InterPro" id="IPR001463">
    <property type="entry name" value="Na/Ala_symport"/>
</dbReference>
<dbReference type="PROSITE" id="PS00873">
    <property type="entry name" value="NA_ALANINE_SYMP"/>
    <property type="match status" value="1"/>
</dbReference>
<keyword evidence="11" id="KW-1185">Reference proteome</keyword>
<dbReference type="PANTHER" id="PTHR30330:SF1">
    <property type="entry name" value="AMINO-ACID CARRIER PROTEIN ALST"/>
    <property type="match status" value="1"/>
</dbReference>
<evidence type="ECO:0000313" key="11">
    <source>
        <dbReference type="Proteomes" id="UP000199569"/>
    </source>
</evidence>
<dbReference type="GO" id="GO:0005283">
    <property type="term" value="F:amino acid:sodium symporter activity"/>
    <property type="evidence" value="ECO:0007669"/>
    <property type="project" value="InterPro"/>
</dbReference>
<comment type="similarity">
    <text evidence="2 9">Belongs to the alanine or glycine:cation symporter (AGCS) (TC 2.A.25) family.</text>
</comment>
<dbReference type="PANTHER" id="PTHR30330">
    <property type="entry name" value="AGSS FAMILY TRANSPORTER, SODIUM-ALANINE"/>
    <property type="match status" value="1"/>
</dbReference>
<sequence length="471" mass="49435">MLDAVIQWTNTLIWDYLLIYVLLGAGAYFTIRTRFIQFRLFGHFWSALSHSREGAGQGISGFQAFCIGLASRVGTGNIAGVAIALTLGGPGAIFWMWIVALVGMATAFIEATLAQLFKVSQPDGTFRGGPAYYIERGLGSRLWGCVFAVLLIFTFGLTFNAVQANTIADTLNSAHGIPPLFTAIGLVVLAAPVLFGGMRAIARVAEWMLPIMAMAYIALALLIIGLHVQRIPEVLALIVRSAFGFDQAAAGVFGGIAAALLNGVKRGLFSNEAGMGSAPNAAATATIGHPATQGFIQSLGVFVDTIIICSATAFIVLVSGVYDPAQPTAVAGASLTQASVAAWFGDIGMMFMTLVIFLFAFSSILGNYAYADGNLTYLGASVPIIQVFRVVVLLAVIGGCLGELPTVWGLADVAMGLMALVNLVAILLLGQWAFGALADYEQALPKGTPKFDSKANPHLPAAIKTGVWSRG</sequence>
<gene>
    <name evidence="10" type="ORF">SAMN02927923_02931</name>
</gene>
<evidence type="ECO:0000256" key="5">
    <source>
        <dbReference type="ARBA" id="ARBA00022692"/>
    </source>
</evidence>
<evidence type="ECO:0000256" key="2">
    <source>
        <dbReference type="ARBA" id="ARBA00009261"/>
    </source>
</evidence>
<dbReference type="STRING" id="549386.SAMN02927923_02931"/>
<feature type="transmembrane region" description="Helical" evidence="9">
    <location>
        <begin position="207"/>
        <end position="228"/>
    </location>
</feature>
<feature type="transmembrane region" description="Helical" evidence="9">
    <location>
        <begin position="417"/>
        <end position="438"/>
    </location>
</feature>